<dbReference type="RefSeq" id="WP_160645833.1">
    <property type="nucleotide sequence ID" value="NZ_SIJB01000020.1"/>
</dbReference>
<gene>
    <name evidence="2" type="ORF">ERL59_08685</name>
</gene>
<dbReference type="Gene3D" id="3.30.300.20">
    <property type="match status" value="1"/>
</dbReference>
<name>A0A6N9Q2M5_9BACL</name>
<dbReference type="InterPro" id="IPR036102">
    <property type="entry name" value="OsmC/Ohrsf"/>
</dbReference>
<dbReference type="OrthoDB" id="9797508at2"/>
<keyword evidence="3" id="KW-1185">Reference proteome</keyword>
<dbReference type="EMBL" id="SIJB01000020">
    <property type="protein sequence ID" value="NBI29034.1"/>
    <property type="molecule type" value="Genomic_DNA"/>
</dbReference>
<sequence length="140" mass="14644">MDVLYTATVTATEGRDGKVVSDDGVLNIPLTAPKELGGSGGHATNPEQLFAAGYAACFDSALKVVLRKKEVEVKSTAVTGKVSIGKDPDDGGFKLAVELLVKIEGIDQASALEFVKAAHQVCPYSKATRGNIEVKLLLAQ</sequence>
<dbReference type="Pfam" id="PF02566">
    <property type="entry name" value="OsmC"/>
    <property type="match status" value="1"/>
</dbReference>
<dbReference type="Gene3D" id="2.20.25.10">
    <property type="match status" value="1"/>
</dbReference>
<protein>
    <submittedName>
        <fullName evidence="2">Organic hydroperoxide resistance protein</fullName>
    </submittedName>
</protein>
<dbReference type="Proteomes" id="UP000448943">
    <property type="component" value="Unassembled WGS sequence"/>
</dbReference>
<evidence type="ECO:0000313" key="2">
    <source>
        <dbReference type="EMBL" id="NBI29034.1"/>
    </source>
</evidence>
<dbReference type="PANTHER" id="PTHR33797:SF2">
    <property type="entry name" value="ORGANIC HYDROPEROXIDE RESISTANCE PROTEIN-LIKE"/>
    <property type="match status" value="1"/>
</dbReference>
<comment type="caution">
    <text evidence="2">The sequence shown here is derived from an EMBL/GenBank/DDBJ whole genome shotgun (WGS) entry which is preliminary data.</text>
</comment>
<dbReference type="GO" id="GO:0006979">
    <property type="term" value="P:response to oxidative stress"/>
    <property type="evidence" value="ECO:0007669"/>
    <property type="project" value="InterPro"/>
</dbReference>
<dbReference type="InterPro" id="IPR003718">
    <property type="entry name" value="OsmC/Ohr_fam"/>
</dbReference>
<evidence type="ECO:0000313" key="3">
    <source>
        <dbReference type="Proteomes" id="UP000448943"/>
    </source>
</evidence>
<dbReference type="InterPro" id="IPR015946">
    <property type="entry name" value="KH_dom-like_a/b"/>
</dbReference>
<accession>A0A6N9Q2M5</accession>
<organism evidence="2 3">
    <name type="scientific">Chengkuizengella marina</name>
    <dbReference type="NCBI Taxonomy" id="2507566"/>
    <lineage>
        <taxon>Bacteria</taxon>
        <taxon>Bacillati</taxon>
        <taxon>Bacillota</taxon>
        <taxon>Bacilli</taxon>
        <taxon>Bacillales</taxon>
        <taxon>Paenibacillaceae</taxon>
        <taxon>Chengkuizengella</taxon>
    </lineage>
</organism>
<comment type="similarity">
    <text evidence="1">Belongs to the OsmC/Ohr family.</text>
</comment>
<proteinExistence type="inferred from homology"/>
<dbReference type="InterPro" id="IPR019953">
    <property type="entry name" value="OHR"/>
</dbReference>
<dbReference type="AlphaFoldDB" id="A0A6N9Q2M5"/>
<dbReference type="NCBIfam" id="TIGR03561">
    <property type="entry name" value="organ_hyd_perox"/>
    <property type="match status" value="1"/>
</dbReference>
<dbReference type="SUPFAM" id="SSF82784">
    <property type="entry name" value="OsmC-like"/>
    <property type="match status" value="1"/>
</dbReference>
<dbReference type="PANTHER" id="PTHR33797">
    <property type="entry name" value="ORGANIC HYDROPEROXIDE RESISTANCE PROTEIN-LIKE"/>
    <property type="match status" value="1"/>
</dbReference>
<reference evidence="2 3" key="1">
    <citation type="submission" date="2019-01" db="EMBL/GenBank/DDBJ databases">
        <title>Chengkuizengella sp. nov., isolated from deep-sea sediment of East Pacific Ocean.</title>
        <authorList>
            <person name="Yang J."/>
            <person name="Lai Q."/>
            <person name="Shao Z."/>
        </authorList>
    </citation>
    <scope>NUCLEOTIDE SEQUENCE [LARGE SCALE GENOMIC DNA]</scope>
    <source>
        <strain evidence="2 3">YPA3-1-1</strain>
    </source>
</reference>
<evidence type="ECO:0000256" key="1">
    <source>
        <dbReference type="ARBA" id="ARBA00007378"/>
    </source>
</evidence>